<evidence type="ECO:0000256" key="1">
    <source>
        <dbReference type="ARBA" id="ARBA00022490"/>
    </source>
</evidence>
<dbReference type="GO" id="GO:0051604">
    <property type="term" value="P:protein maturation"/>
    <property type="evidence" value="ECO:0007669"/>
    <property type="project" value="TreeGrafter"/>
</dbReference>
<feature type="domain" description="FdhE C-terminal" evidence="3">
    <location>
        <begin position="203"/>
        <end position="274"/>
    </location>
</feature>
<dbReference type="InterPro" id="IPR006452">
    <property type="entry name" value="Formate_DH_accessory"/>
</dbReference>
<dbReference type="Gene3D" id="3.90.1670.10">
    <property type="entry name" value="FdhE-like domain"/>
    <property type="match status" value="1"/>
</dbReference>
<feature type="domain" description="FdhE central" evidence="2">
    <location>
        <begin position="166"/>
        <end position="198"/>
    </location>
</feature>
<reference evidence="4" key="1">
    <citation type="journal article" date="2015" name="Proc. Natl. Acad. Sci. U.S.A.">
        <title>Networks of energetic and metabolic interactions define dynamics in microbial communities.</title>
        <authorList>
            <person name="Embree M."/>
            <person name="Liu J.K."/>
            <person name="Al-Bassam M.M."/>
            <person name="Zengler K."/>
        </authorList>
    </citation>
    <scope>NUCLEOTIDE SEQUENCE</scope>
</reference>
<dbReference type="Pfam" id="PF24860">
    <property type="entry name" value="FdhE_C"/>
    <property type="match status" value="1"/>
</dbReference>
<dbReference type="PANTHER" id="PTHR37689">
    <property type="entry name" value="PROTEIN FDHE"/>
    <property type="match status" value="1"/>
</dbReference>
<evidence type="ECO:0000313" key="4">
    <source>
        <dbReference type="EMBL" id="KUG03062.1"/>
    </source>
</evidence>
<evidence type="ECO:0000259" key="2">
    <source>
        <dbReference type="Pfam" id="PF24859"/>
    </source>
</evidence>
<name>A0A0W8E3T3_9ZZZZ</name>
<sequence>MNRNSPVDLPEGYLDFYKNLETWQNEQQIKLQKTTSSKRMDNVLSSISEQKRPIVIIDKYVIDPQQYRTVFQGLLDFMSNARSELRTSLDDIRLKSETLDYAKHIKDLLNNNFKSFAGLAEELGISYELLVFLFDHSIRPFLRMYAAPYQEELTEDTFQHWDFPTLCPVCGSKSHFSRLRPNDNRRFMFCDRCFTEWETRYLQCVHCGNDTPGTIQYSSIENDDAYQIYTCDKCKGYLKTYDERLGKGSTDLFIANIETIYLDMLAQEKGYTNHDI</sequence>
<dbReference type="Pfam" id="PF24859">
    <property type="entry name" value="FdhE_central"/>
    <property type="match status" value="1"/>
</dbReference>
<evidence type="ECO:0000259" key="3">
    <source>
        <dbReference type="Pfam" id="PF24860"/>
    </source>
</evidence>
<keyword evidence="1" id="KW-0963">Cytoplasm</keyword>
<dbReference type="InterPro" id="IPR056797">
    <property type="entry name" value="FdhE_central"/>
</dbReference>
<dbReference type="EMBL" id="LNQE01001895">
    <property type="protein sequence ID" value="KUG03062.1"/>
    <property type="molecule type" value="Genomic_DNA"/>
</dbReference>
<dbReference type="InterPro" id="IPR056796">
    <property type="entry name" value="FdhE_C"/>
</dbReference>
<protein>
    <submittedName>
        <fullName evidence="4">Formate dehydrogenase formation protein fdhe</fullName>
    </submittedName>
</protein>
<gene>
    <name evidence="4" type="ORF">ASZ90_019523</name>
</gene>
<dbReference type="SUPFAM" id="SSF144020">
    <property type="entry name" value="FdhE-like"/>
    <property type="match status" value="1"/>
</dbReference>
<dbReference type="AlphaFoldDB" id="A0A0W8E3T3"/>
<accession>A0A0W8E3T3</accession>
<dbReference type="CDD" id="cd16341">
    <property type="entry name" value="FdhE"/>
    <property type="match status" value="1"/>
</dbReference>
<comment type="caution">
    <text evidence="4">The sequence shown here is derived from an EMBL/GenBank/DDBJ whole genome shotgun (WGS) entry which is preliminary data.</text>
</comment>
<dbReference type="InterPro" id="IPR024064">
    <property type="entry name" value="FdhE-like_sf"/>
</dbReference>
<organism evidence="4">
    <name type="scientific">hydrocarbon metagenome</name>
    <dbReference type="NCBI Taxonomy" id="938273"/>
    <lineage>
        <taxon>unclassified sequences</taxon>
        <taxon>metagenomes</taxon>
        <taxon>ecological metagenomes</taxon>
    </lineage>
</organism>
<dbReference type="GO" id="GO:0008199">
    <property type="term" value="F:ferric iron binding"/>
    <property type="evidence" value="ECO:0007669"/>
    <property type="project" value="TreeGrafter"/>
</dbReference>
<proteinExistence type="predicted"/>
<dbReference type="GO" id="GO:0005829">
    <property type="term" value="C:cytosol"/>
    <property type="evidence" value="ECO:0007669"/>
    <property type="project" value="TreeGrafter"/>
</dbReference>
<dbReference type="PANTHER" id="PTHR37689:SF1">
    <property type="entry name" value="PROTEIN FDHE"/>
    <property type="match status" value="1"/>
</dbReference>